<feature type="compositionally biased region" description="Polar residues" evidence="1">
    <location>
        <begin position="154"/>
        <end position="168"/>
    </location>
</feature>
<dbReference type="AlphaFoldDB" id="A0A5A7Q016"/>
<gene>
    <name evidence="2" type="ORF">STAS_14708</name>
</gene>
<accession>A0A5A7Q016</accession>
<name>A0A5A7Q016_STRAF</name>
<comment type="caution">
    <text evidence="2">The sequence shown here is derived from an EMBL/GenBank/DDBJ whole genome shotgun (WGS) entry which is preliminary data.</text>
</comment>
<organism evidence="2 3">
    <name type="scientific">Striga asiatica</name>
    <name type="common">Asiatic witchweed</name>
    <name type="synonym">Buchnera asiatica</name>
    <dbReference type="NCBI Taxonomy" id="4170"/>
    <lineage>
        <taxon>Eukaryota</taxon>
        <taxon>Viridiplantae</taxon>
        <taxon>Streptophyta</taxon>
        <taxon>Embryophyta</taxon>
        <taxon>Tracheophyta</taxon>
        <taxon>Spermatophyta</taxon>
        <taxon>Magnoliopsida</taxon>
        <taxon>eudicotyledons</taxon>
        <taxon>Gunneridae</taxon>
        <taxon>Pentapetalae</taxon>
        <taxon>asterids</taxon>
        <taxon>lamiids</taxon>
        <taxon>Lamiales</taxon>
        <taxon>Orobanchaceae</taxon>
        <taxon>Buchnereae</taxon>
        <taxon>Striga</taxon>
    </lineage>
</organism>
<evidence type="ECO:0000313" key="3">
    <source>
        <dbReference type="Proteomes" id="UP000325081"/>
    </source>
</evidence>
<feature type="region of interest" description="Disordered" evidence="1">
    <location>
        <begin position="154"/>
        <end position="178"/>
    </location>
</feature>
<evidence type="ECO:0000256" key="1">
    <source>
        <dbReference type="SAM" id="MobiDB-lite"/>
    </source>
</evidence>
<protein>
    <submittedName>
        <fullName evidence="2">RING/U-box superfamily protein</fullName>
    </submittedName>
</protein>
<proteinExistence type="predicted"/>
<dbReference type="Proteomes" id="UP000325081">
    <property type="component" value="Unassembled WGS sequence"/>
</dbReference>
<keyword evidence="3" id="KW-1185">Reference proteome</keyword>
<evidence type="ECO:0000313" key="2">
    <source>
        <dbReference type="EMBL" id="GER38221.1"/>
    </source>
</evidence>
<reference evidence="3" key="1">
    <citation type="journal article" date="2019" name="Curr. Biol.">
        <title>Genome Sequence of Striga asiatica Provides Insight into the Evolution of Plant Parasitism.</title>
        <authorList>
            <person name="Yoshida S."/>
            <person name="Kim S."/>
            <person name="Wafula E.K."/>
            <person name="Tanskanen J."/>
            <person name="Kim Y.M."/>
            <person name="Honaas L."/>
            <person name="Yang Z."/>
            <person name="Spallek T."/>
            <person name="Conn C.E."/>
            <person name="Ichihashi Y."/>
            <person name="Cheong K."/>
            <person name="Cui S."/>
            <person name="Der J.P."/>
            <person name="Gundlach H."/>
            <person name="Jiao Y."/>
            <person name="Hori C."/>
            <person name="Ishida J.K."/>
            <person name="Kasahara H."/>
            <person name="Kiba T."/>
            <person name="Kim M.S."/>
            <person name="Koo N."/>
            <person name="Laohavisit A."/>
            <person name="Lee Y.H."/>
            <person name="Lumba S."/>
            <person name="McCourt P."/>
            <person name="Mortimer J.C."/>
            <person name="Mutuku J.M."/>
            <person name="Nomura T."/>
            <person name="Sasaki-Sekimoto Y."/>
            <person name="Seto Y."/>
            <person name="Wang Y."/>
            <person name="Wakatake T."/>
            <person name="Sakakibara H."/>
            <person name="Demura T."/>
            <person name="Yamaguchi S."/>
            <person name="Yoneyama K."/>
            <person name="Manabe R.I."/>
            <person name="Nelson D.C."/>
            <person name="Schulman A.H."/>
            <person name="Timko M.P."/>
            <person name="dePamphilis C.W."/>
            <person name="Choi D."/>
            <person name="Shirasu K."/>
        </authorList>
    </citation>
    <scope>NUCLEOTIDE SEQUENCE [LARGE SCALE GENOMIC DNA]</scope>
    <source>
        <strain evidence="3">cv. UVA1</strain>
    </source>
</reference>
<sequence length="240" mass="27241">MRLVLLSISVKQKLSNRSYPSHSFLIGLTIQLNAIYSLWLPSCSQMSSTGRSIRTWSAWFALALRRCVIQTSLRLRGDNRTFFSRVEKLRLKTWYPPAISFLGKIFASGHSPGRYHVLYGDLSLPYIVPALVDDAVPSEEFLLTDTAPRYVNSPSQNGRIISTDSSSRGRGFDRLSKKERANPNSYIPSIPFSGNANHIESGIGYMPDLVYRDNQHLFHRRDRWENTLTGEPISTLDSTR</sequence>
<dbReference type="EMBL" id="BKCP01005461">
    <property type="protein sequence ID" value="GER38221.1"/>
    <property type="molecule type" value="Genomic_DNA"/>
</dbReference>